<evidence type="ECO:0000313" key="3">
    <source>
        <dbReference type="Proteomes" id="UP000789405"/>
    </source>
</evidence>
<sequence length="78" mass="9106">MSSSSVFPYNNEPCNEPYDKPYNESCDELFDESFEESYNELHNDDTTQELTNITCLDEFENDESLPLTKATITYKLFV</sequence>
<comment type="caution">
    <text evidence="2">The sequence shown here is derived from an EMBL/GenBank/DDBJ whole genome shotgun (WGS) entry which is preliminary data.</text>
</comment>
<evidence type="ECO:0000313" key="2">
    <source>
        <dbReference type="EMBL" id="CAG8719370.1"/>
    </source>
</evidence>
<dbReference type="EMBL" id="CAJVPY010010502">
    <property type="protein sequence ID" value="CAG8719370.1"/>
    <property type="molecule type" value="Genomic_DNA"/>
</dbReference>
<gene>
    <name evidence="2" type="ORF">DERYTH_LOCUS14198</name>
</gene>
<reference evidence="2" key="1">
    <citation type="submission" date="2021-06" db="EMBL/GenBank/DDBJ databases">
        <authorList>
            <person name="Kallberg Y."/>
            <person name="Tangrot J."/>
            <person name="Rosling A."/>
        </authorList>
    </citation>
    <scope>NUCLEOTIDE SEQUENCE</scope>
    <source>
        <strain evidence="2">MA453B</strain>
    </source>
</reference>
<name>A0A9N9I4R1_9GLOM</name>
<dbReference type="AlphaFoldDB" id="A0A9N9I4R1"/>
<evidence type="ECO:0000256" key="1">
    <source>
        <dbReference type="SAM" id="MobiDB-lite"/>
    </source>
</evidence>
<keyword evidence="3" id="KW-1185">Reference proteome</keyword>
<organism evidence="2 3">
    <name type="scientific">Dentiscutata erythropus</name>
    <dbReference type="NCBI Taxonomy" id="1348616"/>
    <lineage>
        <taxon>Eukaryota</taxon>
        <taxon>Fungi</taxon>
        <taxon>Fungi incertae sedis</taxon>
        <taxon>Mucoromycota</taxon>
        <taxon>Glomeromycotina</taxon>
        <taxon>Glomeromycetes</taxon>
        <taxon>Diversisporales</taxon>
        <taxon>Gigasporaceae</taxon>
        <taxon>Dentiscutata</taxon>
    </lineage>
</organism>
<accession>A0A9N9I4R1</accession>
<dbReference type="OrthoDB" id="2427882at2759"/>
<feature type="region of interest" description="Disordered" evidence="1">
    <location>
        <begin position="1"/>
        <end position="22"/>
    </location>
</feature>
<proteinExistence type="predicted"/>
<protein>
    <submittedName>
        <fullName evidence="2">10579_t:CDS:1</fullName>
    </submittedName>
</protein>
<dbReference type="Proteomes" id="UP000789405">
    <property type="component" value="Unassembled WGS sequence"/>
</dbReference>